<reference evidence="3" key="1">
    <citation type="submission" date="2019-02" db="EMBL/GenBank/DDBJ databases">
        <title>Draft genome of the type strain Pelomonas aquatica CCUG 52575T.</title>
        <authorList>
            <person name="Gomila M."/>
            <person name="Lalucat J."/>
        </authorList>
    </citation>
    <scope>NUCLEOTIDE SEQUENCE</scope>
    <source>
        <strain evidence="3">CCUG 52575</strain>
    </source>
</reference>
<comment type="caution">
    <text evidence="3">The sequence shown here is derived from an EMBL/GenBank/DDBJ whole genome shotgun (WGS) entry which is preliminary data.</text>
</comment>
<evidence type="ECO:0000313" key="3">
    <source>
        <dbReference type="EMBL" id="MDG0864574.1"/>
    </source>
</evidence>
<dbReference type="PANTHER" id="PTHR30203:SF32">
    <property type="entry name" value="CATION EFFLUX SYSTEM PROTEIN CUSC"/>
    <property type="match status" value="1"/>
</dbReference>
<evidence type="ECO:0000256" key="1">
    <source>
        <dbReference type="ARBA" id="ARBA00007613"/>
    </source>
</evidence>
<dbReference type="GO" id="GO:0015562">
    <property type="term" value="F:efflux transmembrane transporter activity"/>
    <property type="evidence" value="ECO:0007669"/>
    <property type="project" value="InterPro"/>
</dbReference>
<comment type="similarity">
    <text evidence="1">Belongs to the outer membrane factor (OMF) (TC 1.B.17) family.</text>
</comment>
<dbReference type="Proteomes" id="UP001152766">
    <property type="component" value="Unassembled WGS sequence"/>
</dbReference>
<dbReference type="InterPro" id="IPR010131">
    <property type="entry name" value="MdtP/NodT-like"/>
</dbReference>
<evidence type="ECO:0000313" key="4">
    <source>
        <dbReference type="Proteomes" id="UP001152766"/>
    </source>
</evidence>
<feature type="signal peptide" evidence="2">
    <location>
        <begin position="1"/>
        <end position="25"/>
    </location>
</feature>
<evidence type="ECO:0000256" key="2">
    <source>
        <dbReference type="SAM" id="SignalP"/>
    </source>
</evidence>
<dbReference type="InterPro" id="IPR003423">
    <property type="entry name" value="OMP_efflux"/>
</dbReference>
<protein>
    <submittedName>
        <fullName evidence="3">TolC family protein</fullName>
    </submittedName>
</protein>
<sequence length="484" mass="51451">MNASLQRRAFSLCALVLALALGGCAAVAPGPQLPTLQVRHDGALPAAAGRTVTPDASGRPWWRDLRDPMLDALVAQAEGRNLDLQVALATVREARARAGVVQSEARPQGSLGVQAQAVRPALPEVDPYRQSLPRPPEQRLVSLGQGLNWEIDLFGRAGTAQAAAERDVDAAAADARGAQALVQAEVVNRYVALRHAQQATLLAAEQQGVAERRLAELRDRARAGLADPRESDAAAAELARQRAAHAGRAAQVSVEWAALAVLVGESPARPGAAMQALQVPAALPIVPDDATLTVPADLLARRPDVARADALLRAGLGQKVLAERAYLPRLSLAATLGLQQTAGNLGQANALRYAAGPMLQWDWLDSGRRAAQTAAVQAGNERAWAQFEKTVLAALAEGESALRAWQAQWQAWQQAQAALQAADETLRYTSRREAHGLEPAVAVLAARQHRLTAAQQRLEQQAQTLAAYTQVQLALAAWQPQVRP</sequence>
<organism evidence="3 4">
    <name type="scientific">Pelomonas aquatica</name>
    <dbReference type="NCBI Taxonomy" id="431058"/>
    <lineage>
        <taxon>Bacteria</taxon>
        <taxon>Pseudomonadati</taxon>
        <taxon>Pseudomonadota</taxon>
        <taxon>Betaproteobacteria</taxon>
        <taxon>Burkholderiales</taxon>
        <taxon>Sphaerotilaceae</taxon>
        <taxon>Roseateles</taxon>
    </lineage>
</organism>
<feature type="chain" id="PRO_5040882076" evidence="2">
    <location>
        <begin position="26"/>
        <end position="484"/>
    </location>
</feature>
<dbReference type="Pfam" id="PF02321">
    <property type="entry name" value="OEP"/>
    <property type="match status" value="2"/>
</dbReference>
<accession>A0A9X4LKL0</accession>
<name>A0A9X4LKL0_9BURK</name>
<gene>
    <name evidence="3" type="ORF">EXJ73_19105</name>
</gene>
<dbReference type="PROSITE" id="PS51257">
    <property type="entry name" value="PROKAR_LIPOPROTEIN"/>
    <property type="match status" value="1"/>
</dbReference>
<dbReference type="SUPFAM" id="SSF56954">
    <property type="entry name" value="Outer membrane efflux proteins (OEP)"/>
    <property type="match status" value="1"/>
</dbReference>
<dbReference type="PANTHER" id="PTHR30203">
    <property type="entry name" value="OUTER MEMBRANE CATION EFFLUX PROTEIN"/>
    <property type="match status" value="1"/>
</dbReference>
<dbReference type="EMBL" id="SGUG01000036">
    <property type="protein sequence ID" value="MDG0864574.1"/>
    <property type="molecule type" value="Genomic_DNA"/>
</dbReference>
<keyword evidence="2" id="KW-0732">Signal</keyword>
<dbReference type="Gene3D" id="1.20.1600.10">
    <property type="entry name" value="Outer membrane efflux proteins (OEP)"/>
    <property type="match status" value="1"/>
</dbReference>
<proteinExistence type="inferred from homology"/>
<dbReference type="AlphaFoldDB" id="A0A9X4LKL0"/>
<dbReference type="Gene3D" id="2.20.200.10">
    <property type="entry name" value="Outer membrane efflux proteins (OEP)"/>
    <property type="match status" value="1"/>
</dbReference>
<keyword evidence="4" id="KW-1185">Reference proteome</keyword>
<dbReference type="RefSeq" id="WP_268154177.1">
    <property type="nucleotide sequence ID" value="NZ_JAPPUW010000032.1"/>
</dbReference>